<dbReference type="AlphaFoldDB" id="A0A2M7TF58"/>
<comment type="caution">
    <text evidence="1">The sequence shown here is derived from an EMBL/GenBank/DDBJ whole genome shotgun (WGS) entry which is preliminary data.</text>
</comment>
<protein>
    <submittedName>
        <fullName evidence="1">Uncharacterized protein</fullName>
    </submittedName>
</protein>
<proteinExistence type="predicted"/>
<accession>A0A2M7TF58</accession>
<organism evidence="1 2">
    <name type="scientific">candidate division WWE3 bacterium CG_4_10_14_0_2_um_filter_42_7</name>
    <dbReference type="NCBI Taxonomy" id="1975073"/>
    <lineage>
        <taxon>Bacteria</taxon>
        <taxon>Katanobacteria</taxon>
    </lineage>
</organism>
<dbReference type="Proteomes" id="UP000229915">
    <property type="component" value="Unassembled WGS sequence"/>
</dbReference>
<sequence length="66" mass="7506">MGVKFLEPLQMQLLNKGLCVACMMPLSKAKHESMSGNRDKVTCKCGRIFVLDKKTNKYRRAEVNES</sequence>
<reference evidence="2" key="1">
    <citation type="submission" date="2017-09" db="EMBL/GenBank/DDBJ databases">
        <title>Depth-based differentiation of microbial function through sediment-hosted aquifers and enrichment of novel symbionts in the deep terrestrial subsurface.</title>
        <authorList>
            <person name="Probst A.J."/>
            <person name="Ladd B."/>
            <person name="Jarett J.K."/>
            <person name="Geller-Mcgrath D.E."/>
            <person name="Sieber C.M.K."/>
            <person name="Emerson J.B."/>
            <person name="Anantharaman K."/>
            <person name="Thomas B.C."/>
            <person name="Malmstrom R."/>
            <person name="Stieglmeier M."/>
            <person name="Klingl A."/>
            <person name="Woyke T."/>
            <person name="Ryan C.M."/>
            <person name="Banfield J.F."/>
        </authorList>
    </citation>
    <scope>NUCLEOTIDE SEQUENCE [LARGE SCALE GENOMIC DNA]</scope>
</reference>
<name>A0A2M7TF58_UNCKA</name>
<dbReference type="EMBL" id="PFNK01000015">
    <property type="protein sequence ID" value="PIZ43982.1"/>
    <property type="molecule type" value="Genomic_DNA"/>
</dbReference>
<evidence type="ECO:0000313" key="2">
    <source>
        <dbReference type="Proteomes" id="UP000229915"/>
    </source>
</evidence>
<evidence type="ECO:0000313" key="1">
    <source>
        <dbReference type="EMBL" id="PIZ43982.1"/>
    </source>
</evidence>
<gene>
    <name evidence="1" type="ORF">COY33_00440</name>
</gene>